<evidence type="ECO:0000259" key="1">
    <source>
        <dbReference type="PROSITE" id="PS50011"/>
    </source>
</evidence>
<evidence type="ECO:0000313" key="3">
    <source>
        <dbReference type="Proteomes" id="UP001345013"/>
    </source>
</evidence>
<dbReference type="SUPFAM" id="SSF56112">
    <property type="entry name" value="Protein kinase-like (PK-like)"/>
    <property type="match status" value="1"/>
</dbReference>
<dbReference type="Gene3D" id="1.10.510.10">
    <property type="entry name" value="Transferase(Phosphotransferase) domain 1"/>
    <property type="match status" value="1"/>
</dbReference>
<dbReference type="InterPro" id="IPR011009">
    <property type="entry name" value="Kinase-like_dom_sf"/>
</dbReference>
<accession>A0ABR0JTF1</accession>
<name>A0ABR0JTF1_9EURO</name>
<proteinExistence type="predicted"/>
<feature type="domain" description="Protein kinase" evidence="1">
    <location>
        <begin position="1"/>
        <end position="152"/>
    </location>
</feature>
<evidence type="ECO:0000313" key="2">
    <source>
        <dbReference type="EMBL" id="KAK5070321.1"/>
    </source>
</evidence>
<keyword evidence="3" id="KW-1185">Reference proteome</keyword>
<dbReference type="InterPro" id="IPR000719">
    <property type="entry name" value="Prot_kinase_dom"/>
</dbReference>
<sequence length="152" mass="16937">MLYDLADSMQLFEVRLEAVHQVLEEPTLRAVITVITDLGDATFECTSADHRKGTIPFLAPEIILLKEKEEAKERALAEKTSGYKYATANEVTQPAVVYNNSIDLWALGICAYLLFYQKKCSWSRVNAEVYHNIMTDSGSESGIADVIADMIA</sequence>
<protein>
    <recommendedName>
        <fullName evidence="1">Protein kinase domain-containing protein</fullName>
    </recommendedName>
</protein>
<gene>
    <name evidence="2" type="ORF">LTR24_010665</name>
</gene>
<organism evidence="2 3">
    <name type="scientific">Lithohypha guttulata</name>
    <dbReference type="NCBI Taxonomy" id="1690604"/>
    <lineage>
        <taxon>Eukaryota</taxon>
        <taxon>Fungi</taxon>
        <taxon>Dikarya</taxon>
        <taxon>Ascomycota</taxon>
        <taxon>Pezizomycotina</taxon>
        <taxon>Eurotiomycetes</taxon>
        <taxon>Chaetothyriomycetidae</taxon>
        <taxon>Chaetothyriales</taxon>
        <taxon>Trichomeriaceae</taxon>
        <taxon>Lithohypha</taxon>
    </lineage>
</organism>
<reference evidence="2 3" key="1">
    <citation type="submission" date="2023-08" db="EMBL/GenBank/DDBJ databases">
        <title>Black Yeasts Isolated from many extreme environments.</title>
        <authorList>
            <person name="Coleine C."/>
            <person name="Stajich J.E."/>
            <person name="Selbmann L."/>
        </authorList>
    </citation>
    <scope>NUCLEOTIDE SEQUENCE [LARGE SCALE GENOMIC DNA]</scope>
    <source>
        <strain evidence="2 3">CCFEE 5885</strain>
    </source>
</reference>
<dbReference type="PROSITE" id="PS50011">
    <property type="entry name" value="PROTEIN_KINASE_DOM"/>
    <property type="match status" value="1"/>
</dbReference>
<dbReference type="EMBL" id="JAVRRG010000406">
    <property type="protein sequence ID" value="KAK5070321.1"/>
    <property type="molecule type" value="Genomic_DNA"/>
</dbReference>
<comment type="caution">
    <text evidence="2">The sequence shown here is derived from an EMBL/GenBank/DDBJ whole genome shotgun (WGS) entry which is preliminary data.</text>
</comment>
<dbReference type="Proteomes" id="UP001345013">
    <property type="component" value="Unassembled WGS sequence"/>
</dbReference>